<evidence type="ECO:0000313" key="2">
    <source>
        <dbReference type="EMBL" id="SDK39617.1"/>
    </source>
</evidence>
<protein>
    <recommendedName>
        <fullName evidence="4">DUF4192 domain-containing protein</fullName>
    </recommendedName>
</protein>
<name>A0A1G9BJH6_ACTMZ</name>
<proteinExistence type="predicted"/>
<reference evidence="3" key="1">
    <citation type="submission" date="2016-10" db="EMBL/GenBank/DDBJ databases">
        <authorList>
            <person name="Varghese N."/>
            <person name="Submissions S."/>
        </authorList>
    </citation>
    <scope>NUCLEOTIDE SEQUENCE [LARGE SCALE GENOMIC DNA]</scope>
    <source>
        <strain evidence="3">DSM 45460</strain>
    </source>
</reference>
<dbReference type="InterPro" id="IPR025447">
    <property type="entry name" value="DUF4192"/>
</dbReference>
<keyword evidence="3" id="KW-1185">Reference proteome</keyword>
<evidence type="ECO:0008006" key="4">
    <source>
        <dbReference type="Google" id="ProtNLM"/>
    </source>
</evidence>
<accession>A0A1G9BJH6</accession>
<organism evidence="2 3">
    <name type="scientific">Actinopolyspora mzabensis</name>
    <dbReference type="NCBI Taxonomy" id="995066"/>
    <lineage>
        <taxon>Bacteria</taxon>
        <taxon>Bacillati</taxon>
        <taxon>Actinomycetota</taxon>
        <taxon>Actinomycetes</taxon>
        <taxon>Actinopolysporales</taxon>
        <taxon>Actinopolysporaceae</taxon>
        <taxon>Actinopolyspora</taxon>
    </lineage>
</organism>
<evidence type="ECO:0000313" key="3">
    <source>
        <dbReference type="Proteomes" id="UP000199213"/>
    </source>
</evidence>
<dbReference type="Proteomes" id="UP000199213">
    <property type="component" value="Unassembled WGS sequence"/>
</dbReference>
<dbReference type="AlphaFoldDB" id="A0A1G9BJH6"/>
<dbReference type="EMBL" id="FNFM01000007">
    <property type="protein sequence ID" value="SDK39617.1"/>
    <property type="molecule type" value="Genomic_DNA"/>
</dbReference>
<feature type="compositionally biased region" description="Low complexity" evidence="1">
    <location>
        <begin position="95"/>
        <end position="104"/>
    </location>
</feature>
<dbReference type="RefSeq" id="WP_092628626.1">
    <property type="nucleotide sequence ID" value="NZ_FNFM01000007.1"/>
</dbReference>
<feature type="region of interest" description="Disordered" evidence="1">
    <location>
        <begin position="95"/>
        <end position="123"/>
    </location>
</feature>
<dbReference type="Pfam" id="PF13830">
    <property type="entry name" value="DUF4192"/>
    <property type="match status" value="1"/>
</dbReference>
<sequence>MGSTAKQRTVRLSAPAEYLAAIPHLLGFYPRDSLVLTTLHGGPETAKLGMTARVDLPEPNCRRELVAELVRGPVSNDGPDGLLVAVVAAPAPDAAESESASAAPVRPPENHPDLATADPPRSELVDSLRRELRTADIPLVRALWTPEIRSGGVWRCYGEQWDGTVPDPRSSPLAAELAVSGAITFSSREELAASVAPESPETPARWSARLNLMQDEAEPHRGDATMCAADTEAVFAAIRRTARGSPLTEEDLLRVLVALSDYRVRDLAMGIALTVWSRAAEQLWFVLVRKAPEPEVADVAALLAFSAYLRGDGALASVALDRVERTRPAHRLGELLRRALDSGIGPEELAVVVRDTAVDARLMIEQEET</sequence>
<gene>
    <name evidence="2" type="ORF">SAMN04487820_107190</name>
</gene>
<dbReference type="OrthoDB" id="3264463at2"/>
<evidence type="ECO:0000256" key="1">
    <source>
        <dbReference type="SAM" id="MobiDB-lite"/>
    </source>
</evidence>